<keyword evidence="6" id="KW-1185">Reference proteome</keyword>
<keyword evidence="4" id="KW-0539">Nucleus</keyword>
<protein>
    <submittedName>
        <fullName evidence="5">Uncharacterized protein</fullName>
    </submittedName>
</protein>
<sequence length="1193" mass="130259">MGLQILEHEAFSTYLVGLIGSPAVNSDVVLDTVLEVLRRSNGAFLIYEPAQSAAPGLQRTLVAVTRSMQNMLPSLEQRAANPSQLDDDDARRLARWAEVAGNLIEAYTQLLWLDQDVSEILLRFIGACLMVHSRVAQAVSELWAVLKDAKRDGKLPEGVMPRILQRLVEPSICSFMRFSRFDVQEDRADLVHMRSAQLDILVDMYCVAAGTPEAQFVLATLLKRMDQAESAGDVLGLEVVWYAFQGIAEVIADEPNVPDAYHVVLRSVVKVVAAPAEVSSTGAALLRACGPHYEHHLQAHLPPAVQWLMTRVEQIPVEASETIQELCGYAGKLLLPFVEEFLKAVVKVAPAAPSEVDAALHGALVGIARNLPADQLPMGFAQVCQGSAESLKTGIDTSSDAGRMMLHRILCRLLRCDSVMEQAGSSQQGIGPTPEARTASSCLASFLLSCWTSLAPPCQQILLAAPVGKDAAKGRPIFEYSDVALQVNVLALLRRAGRAACEAESADLAQQLQQMLVSCCQEGQLAVLAAMAQMAESPPLAQNYVLPQLATCPQNPAMMHLQKGGPAEDLIPFLDLCSSLAGSVGDTLFASQHLAPLSQLCIAALQSTEHEVLKPVLLFLQRLLTQRTLALSDGDVSALAQQVVGRFQQWPRSMSGQIFKVFSAMAESAMAMQILGSMFVGLCIRWSEEDHDAIDALNDNYKRGAYAVYFWHAAAALAQIHGSSRLFRETLGRALNGSIASKLGGKREDPLKPGFSTAHFIGGTVGTNKRADPFFLAERYEIQCDCELMAELLRFIYCGEMSFFQGEAHNDKANEILTQKMLAICFEAERFSVDALYEKLLSWFGRRSFYVVGELNFADACLSCCTQETILNYDKLPIVSETEILSLIERWNATADKDKSDIVRLLACFRPSEDSKMAMKNWLCLMGWVDDSGNVVSIPGLEGLEKIISGKATKGKKPRNCKSADVDVRDYTKAMLENYHSDLQPEGNEDEIDATFFHYHGSKVLAQGCSFNLGAGDRLLQADVLRDSGISRLRVALSEPSSLLWNPEHEVFVGLSYGEGKYFGFLCSASAFSGIFSVRALASAAPAPSAPVHLTGSGNKMEFDLGLEIQLHRVDLVVTCELSCIFKNEYLTKERFQISHDTLVNGPGLRYQLVGTGLEKSRVLVNLAWVSGGGPSNDKHVDYGPIGFVEGEY</sequence>
<evidence type="ECO:0000256" key="1">
    <source>
        <dbReference type="ARBA" id="ARBA00004123"/>
    </source>
</evidence>
<dbReference type="Proteomes" id="UP001642464">
    <property type="component" value="Unassembled WGS sequence"/>
</dbReference>
<dbReference type="InterPro" id="IPR051345">
    <property type="entry name" value="Importin_beta-like_NTR"/>
</dbReference>
<comment type="subcellular location">
    <subcellularLocation>
        <location evidence="1">Nucleus</location>
    </subcellularLocation>
</comment>
<name>A0ABP0Q270_9DINO</name>
<evidence type="ECO:0000313" key="6">
    <source>
        <dbReference type="Proteomes" id="UP001642464"/>
    </source>
</evidence>
<comment type="similarity">
    <text evidence="2">Belongs to the importin beta family.</text>
</comment>
<reference evidence="5 6" key="1">
    <citation type="submission" date="2024-02" db="EMBL/GenBank/DDBJ databases">
        <authorList>
            <person name="Chen Y."/>
            <person name="Shah S."/>
            <person name="Dougan E. K."/>
            <person name="Thang M."/>
            <person name="Chan C."/>
        </authorList>
    </citation>
    <scope>NUCLEOTIDE SEQUENCE [LARGE SCALE GENOMIC DNA]</scope>
</reference>
<dbReference type="InterPro" id="IPR016024">
    <property type="entry name" value="ARM-type_fold"/>
</dbReference>
<dbReference type="PANTHER" id="PTHR12363:SF33">
    <property type="entry name" value="IMPORTIN-13"/>
    <property type="match status" value="1"/>
</dbReference>
<dbReference type="PANTHER" id="PTHR12363">
    <property type="entry name" value="TRANSPORTIN 3 AND IMPORTIN 13"/>
    <property type="match status" value="1"/>
</dbReference>
<proteinExistence type="inferred from homology"/>
<dbReference type="SUPFAM" id="SSF48371">
    <property type="entry name" value="ARM repeat"/>
    <property type="match status" value="1"/>
</dbReference>
<keyword evidence="3" id="KW-0813">Transport</keyword>
<accession>A0ABP0Q270</accession>
<evidence type="ECO:0000313" key="5">
    <source>
        <dbReference type="EMBL" id="CAK9082027.1"/>
    </source>
</evidence>
<evidence type="ECO:0000256" key="3">
    <source>
        <dbReference type="ARBA" id="ARBA00022448"/>
    </source>
</evidence>
<evidence type="ECO:0000256" key="2">
    <source>
        <dbReference type="ARBA" id="ARBA00007991"/>
    </source>
</evidence>
<gene>
    <name evidence="5" type="ORF">SCF082_LOCUS39009</name>
</gene>
<organism evidence="5 6">
    <name type="scientific">Durusdinium trenchii</name>
    <dbReference type="NCBI Taxonomy" id="1381693"/>
    <lineage>
        <taxon>Eukaryota</taxon>
        <taxon>Sar</taxon>
        <taxon>Alveolata</taxon>
        <taxon>Dinophyceae</taxon>
        <taxon>Suessiales</taxon>
        <taxon>Symbiodiniaceae</taxon>
        <taxon>Durusdinium</taxon>
    </lineage>
</organism>
<dbReference type="Gene3D" id="1.25.10.10">
    <property type="entry name" value="Leucine-rich Repeat Variant"/>
    <property type="match status" value="1"/>
</dbReference>
<comment type="caution">
    <text evidence="5">The sequence shown here is derived from an EMBL/GenBank/DDBJ whole genome shotgun (WGS) entry which is preliminary data.</text>
</comment>
<dbReference type="InterPro" id="IPR011989">
    <property type="entry name" value="ARM-like"/>
</dbReference>
<evidence type="ECO:0000256" key="4">
    <source>
        <dbReference type="ARBA" id="ARBA00023242"/>
    </source>
</evidence>
<dbReference type="EMBL" id="CAXAMM010038907">
    <property type="protein sequence ID" value="CAK9082027.1"/>
    <property type="molecule type" value="Genomic_DNA"/>
</dbReference>